<evidence type="ECO:0000313" key="9">
    <source>
        <dbReference type="EMBL" id="MDL5159837.1"/>
    </source>
</evidence>
<sequence length="107" mass="10809">MTGTLLLLGSVLAQGLAIAATRASEGLRRFSWVAVAFAGMAVSVMLMSQAIARGLPLAVGYGIWSGSGIVLAATAGVLVFGDRLDRRHVVGLLLVLVGVVVVYGGAG</sequence>
<dbReference type="Proteomes" id="UP001231924">
    <property type="component" value="Unassembled WGS sequence"/>
</dbReference>
<dbReference type="EMBL" id="JASVWF010000008">
    <property type="protein sequence ID" value="MDL5159837.1"/>
    <property type="molecule type" value="Genomic_DNA"/>
</dbReference>
<dbReference type="SUPFAM" id="SSF103481">
    <property type="entry name" value="Multidrug resistance efflux transporter EmrE"/>
    <property type="match status" value="1"/>
</dbReference>
<evidence type="ECO:0000256" key="3">
    <source>
        <dbReference type="ARBA" id="ARBA00022475"/>
    </source>
</evidence>
<feature type="transmembrane region" description="Helical" evidence="8">
    <location>
        <begin position="29"/>
        <end position="47"/>
    </location>
</feature>
<comment type="similarity">
    <text evidence="7">Belongs to the drug/metabolite transporter (DMT) superfamily. Small multidrug resistance (SMR) (TC 2.A.7.1) family.</text>
</comment>
<dbReference type="InterPro" id="IPR045324">
    <property type="entry name" value="Small_multidrug_res"/>
</dbReference>
<dbReference type="Pfam" id="PF00893">
    <property type="entry name" value="Multi_Drug_Res"/>
    <property type="match status" value="1"/>
</dbReference>
<dbReference type="PANTHER" id="PTHR30561:SF1">
    <property type="entry name" value="MULTIDRUG TRANSPORTER EMRE"/>
    <property type="match status" value="1"/>
</dbReference>
<dbReference type="InterPro" id="IPR000390">
    <property type="entry name" value="Small_drug/metabolite_transptr"/>
</dbReference>
<evidence type="ECO:0000256" key="4">
    <source>
        <dbReference type="ARBA" id="ARBA00022692"/>
    </source>
</evidence>
<comment type="subcellular location">
    <subcellularLocation>
        <location evidence="1 7">Cell membrane</location>
        <topology evidence="1 7">Multi-pass membrane protein</topology>
    </subcellularLocation>
</comment>
<evidence type="ECO:0000256" key="7">
    <source>
        <dbReference type="RuleBase" id="RU003942"/>
    </source>
</evidence>
<dbReference type="PANTHER" id="PTHR30561">
    <property type="entry name" value="SMR FAMILY PROTON-DEPENDENT DRUG EFFLUX TRANSPORTER SUGE"/>
    <property type="match status" value="1"/>
</dbReference>
<dbReference type="InterPro" id="IPR037185">
    <property type="entry name" value="EmrE-like"/>
</dbReference>
<organism evidence="9 10">
    <name type="scientific">Actinomycetospora termitidis</name>
    <dbReference type="NCBI Taxonomy" id="3053470"/>
    <lineage>
        <taxon>Bacteria</taxon>
        <taxon>Bacillati</taxon>
        <taxon>Actinomycetota</taxon>
        <taxon>Actinomycetes</taxon>
        <taxon>Pseudonocardiales</taxon>
        <taxon>Pseudonocardiaceae</taxon>
        <taxon>Actinomycetospora</taxon>
    </lineage>
</organism>
<accession>A0ABT7MIP5</accession>
<feature type="transmembrane region" description="Helical" evidence="8">
    <location>
        <begin position="59"/>
        <end position="81"/>
    </location>
</feature>
<protein>
    <submittedName>
        <fullName evidence="9">SMR family transporter</fullName>
    </submittedName>
</protein>
<reference evidence="9 10" key="1">
    <citation type="submission" date="2023-06" db="EMBL/GenBank/DDBJ databases">
        <title>Actinomycetospora Odt1-22.</title>
        <authorList>
            <person name="Supong K."/>
        </authorList>
    </citation>
    <scope>NUCLEOTIDE SEQUENCE [LARGE SCALE GENOMIC DNA]</scope>
    <source>
        <strain evidence="9 10">Odt1-22</strain>
    </source>
</reference>
<name>A0ABT7MIP5_9PSEU</name>
<gene>
    <name evidence="9" type="ORF">QRT03_27975</name>
</gene>
<keyword evidence="5 8" id="KW-1133">Transmembrane helix</keyword>
<dbReference type="Gene3D" id="1.10.3730.20">
    <property type="match status" value="1"/>
</dbReference>
<keyword evidence="4 7" id="KW-0812">Transmembrane</keyword>
<dbReference type="RefSeq" id="WP_286056441.1">
    <property type="nucleotide sequence ID" value="NZ_JASVWF010000008.1"/>
</dbReference>
<evidence type="ECO:0000256" key="5">
    <source>
        <dbReference type="ARBA" id="ARBA00022989"/>
    </source>
</evidence>
<evidence type="ECO:0000256" key="2">
    <source>
        <dbReference type="ARBA" id="ARBA00022448"/>
    </source>
</evidence>
<evidence type="ECO:0000256" key="8">
    <source>
        <dbReference type="SAM" id="Phobius"/>
    </source>
</evidence>
<proteinExistence type="inferred from homology"/>
<comment type="caution">
    <text evidence="9">The sequence shown here is derived from an EMBL/GenBank/DDBJ whole genome shotgun (WGS) entry which is preliminary data.</text>
</comment>
<feature type="transmembrane region" description="Helical" evidence="8">
    <location>
        <begin position="87"/>
        <end position="106"/>
    </location>
</feature>
<evidence type="ECO:0000313" key="10">
    <source>
        <dbReference type="Proteomes" id="UP001231924"/>
    </source>
</evidence>
<evidence type="ECO:0000256" key="1">
    <source>
        <dbReference type="ARBA" id="ARBA00004651"/>
    </source>
</evidence>
<keyword evidence="6 8" id="KW-0472">Membrane</keyword>
<evidence type="ECO:0000256" key="6">
    <source>
        <dbReference type="ARBA" id="ARBA00023136"/>
    </source>
</evidence>
<keyword evidence="2" id="KW-0813">Transport</keyword>
<keyword evidence="10" id="KW-1185">Reference proteome</keyword>
<keyword evidence="3" id="KW-1003">Cell membrane</keyword>